<reference evidence="2" key="1">
    <citation type="submission" date="2022-03" db="EMBL/GenBank/DDBJ databases">
        <authorList>
            <person name="Martin H S."/>
        </authorList>
    </citation>
    <scope>NUCLEOTIDE SEQUENCE</scope>
</reference>
<dbReference type="Proteomes" id="UP000837857">
    <property type="component" value="Chromosome 30"/>
</dbReference>
<name>A0ABN8IS19_9NEOP</name>
<sequence>MDGDLVVAGLETSPEESGSVPQRPRVEVRKCRPAIPAPAPPRGSVAPPIAGILAAPSSETSSGASARERAMANCSKLELLDIVRNSLDNITSIVTSPESKLNKTDINAVGGCVREVLAVVAALNIRLSDAEHDVAEANLMAAK</sequence>
<keyword evidence="3" id="KW-1185">Reference proteome</keyword>
<evidence type="ECO:0000313" key="3">
    <source>
        <dbReference type="Proteomes" id="UP000837857"/>
    </source>
</evidence>
<protein>
    <submittedName>
        <fullName evidence="2">Uncharacterized protein</fullName>
    </submittedName>
</protein>
<feature type="region of interest" description="Disordered" evidence="1">
    <location>
        <begin position="1"/>
        <end position="27"/>
    </location>
</feature>
<evidence type="ECO:0000256" key="1">
    <source>
        <dbReference type="SAM" id="MobiDB-lite"/>
    </source>
</evidence>
<organism evidence="2 3">
    <name type="scientific">Iphiclides podalirius</name>
    <name type="common">scarce swallowtail</name>
    <dbReference type="NCBI Taxonomy" id="110791"/>
    <lineage>
        <taxon>Eukaryota</taxon>
        <taxon>Metazoa</taxon>
        <taxon>Ecdysozoa</taxon>
        <taxon>Arthropoda</taxon>
        <taxon>Hexapoda</taxon>
        <taxon>Insecta</taxon>
        <taxon>Pterygota</taxon>
        <taxon>Neoptera</taxon>
        <taxon>Endopterygota</taxon>
        <taxon>Lepidoptera</taxon>
        <taxon>Glossata</taxon>
        <taxon>Ditrysia</taxon>
        <taxon>Papilionoidea</taxon>
        <taxon>Papilionidae</taxon>
        <taxon>Papilioninae</taxon>
        <taxon>Iphiclides</taxon>
    </lineage>
</organism>
<gene>
    <name evidence="2" type="ORF">IPOD504_LOCUS13094</name>
</gene>
<evidence type="ECO:0000313" key="2">
    <source>
        <dbReference type="EMBL" id="CAH2065223.1"/>
    </source>
</evidence>
<proteinExistence type="predicted"/>
<accession>A0ABN8IS19</accession>
<dbReference type="EMBL" id="OW152842">
    <property type="protein sequence ID" value="CAH2065223.1"/>
    <property type="molecule type" value="Genomic_DNA"/>
</dbReference>
<feature type="non-terminal residue" evidence="2">
    <location>
        <position position="1"/>
    </location>
</feature>